<feature type="domain" description="NADPH-dependent FMN reductase-like" evidence="6">
    <location>
        <begin position="1"/>
        <end position="133"/>
    </location>
</feature>
<feature type="domain" description="NADPH-dependent FMN reductase-like" evidence="6">
    <location>
        <begin position="196"/>
        <end position="313"/>
    </location>
</feature>
<dbReference type="InterPro" id="IPR005025">
    <property type="entry name" value="FMN_Rdtase-like_dom"/>
</dbReference>
<dbReference type="SUPFAM" id="SSF52218">
    <property type="entry name" value="Flavoproteins"/>
    <property type="match status" value="2"/>
</dbReference>
<dbReference type="Proteomes" id="UP001524383">
    <property type="component" value="Unassembled WGS sequence"/>
</dbReference>
<name>A0ABD4TNW9_9EURY</name>
<evidence type="ECO:0000256" key="1">
    <source>
        <dbReference type="ARBA" id="ARBA00001917"/>
    </source>
</evidence>
<dbReference type="Gene3D" id="3.40.50.360">
    <property type="match status" value="2"/>
</dbReference>
<evidence type="ECO:0000256" key="5">
    <source>
        <dbReference type="ARBA" id="ARBA00038292"/>
    </source>
</evidence>
<dbReference type="Pfam" id="PF03358">
    <property type="entry name" value="FMN_red"/>
    <property type="match status" value="2"/>
</dbReference>
<comment type="similarity">
    <text evidence="5">Belongs to the SsuE family. Isf subfamily.</text>
</comment>
<evidence type="ECO:0000313" key="8">
    <source>
        <dbReference type="Proteomes" id="UP001524383"/>
    </source>
</evidence>
<organism evidence="7 8">
    <name type="scientific">Methanocalculus taiwanensis</name>
    <dbReference type="NCBI Taxonomy" id="106207"/>
    <lineage>
        <taxon>Archaea</taxon>
        <taxon>Methanobacteriati</taxon>
        <taxon>Methanobacteriota</taxon>
        <taxon>Stenosarchaea group</taxon>
        <taxon>Methanomicrobia</taxon>
        <taxon>Methanomicrobiales</taxon>
        <taxon>Methanocalculaceae</taxon>
        <taxon>Methanocalculus</taxon>
    </lineage>
</organism>
<dbReference type="InterPro" id="IPR029039">
    <property type="entry name" value="Flavoprotein-like_sf"/>
</dbReference>
<dbReference type="AlphaFoldDB" id="A0ABD4TNW9"/>
<sequence length="459" mass="52346">MKIAVLNGSPKGDLSVTIRSVRYMELHEPDHTFDMIQVASVINRIEKDEEYFNAIMQRISEADAVLFAFPLYVMLVPAQFKRFIELIFERNAEKHFKGKYAASISTSVHFMDHIANNYIHAIAEDLGMQFLGSFSAHMQDLLKEDEQKRLLQFTSFFLETIRKKPVIQPLNPQVHHLTPPYNPASPVTPVNPGNLRILILTDRMAPDSNCAKMVDRLNETFRGKATVAEIPDIGMKGGCLGCCRCGYDNTCVYTDGFSEWYRNNLLASDIIILAGEIHDRFLSSGFKQILDRSFFMGHIPAFKGKTIGYLVSGPLSENPVLMEFFRAFTDSEGVLSGRIISDESDDPAEIDRRIDSFAASLLDSAESGYIPPPTFYAVSGHKIFRDMIWGGMGAIFRADHRYFKRNRLYDFPQYQYRQRIQSLFLTCILAIPSARQSVFLRMKEHMVEAHDRVLEDSMR</sequence>
<evidence type="ECO:0000259" key="6">
    <source>
        <dbReference type="Pfam" id="PF03358"/>
    </source>
</evidence>
<comment type="cofactor">
    <cofactor evidence="2">
        <name>[4Fe-4S] cluster</name>
        <dbReference type="ChEBI" id="CHEBI:49883"/>
    </cofactor>
</comment>
<dbReference type="EMBL" id="VOTZ01000031">
    <property type="protein sequence ID" value="MCQ1539459.1"/>
    <property type="molecule type" value="Genomic_DNA"/>
</dbReference>
<keyword evidence="8" id="KW-1185">Reference proteome</keyword>
<evidence type="ECO:0000256" key="3">
    <source>
        <dbReference type="ARBA" id="ARBA00022630"/>
    </source>
</evidence>
<keyword evidence="4" id="KW-0288">FMN</keyword>
<dbReference type="InterPro" id="IPR051796">
    <property type="entry name" value="ISF_SsuE-like"/>
</dbReference>
<protein>
    <recommendedName>
        <fullName evidence="6">NADPH-dependent FMN reductase-like domain-containing protein</fullName>
    </recommendedName>
</protein>
<dbReference type="PANTHER" id="PTHR43278:SF4">
    <property type="entry name" value="NAD(P)H-DEPENDENT FMN-CONTAINING OXIDOREDUCTASE YWQN-RELATED"/>
    <property type="match status" value="1"/>
</dbReference>
<dbReference type="RefSeq" id="WP_255333425.1">
    <property type="nucleotide sequence ID" value="NZ_VOTZ01000031.1"/>
</dbReference>
<gene>
    <name evidence="7" type="ORF">FTO68_10775</name>
</gene>
<accession>A0ABD4TNW9</accession>
<comment type="cofactor">
    <cofactor evidence="1">
        <name>FMN</name>
        <dbReference type="ChEBI" id="CHEBI:58210"/>
    </cofactor>
</comment>
<evidence type="ECO:0000256" key="4">
    <source>
        <dbReference type="ARBA" id="ARBA00022643"/>
    </source>
</evidence>
<keyword evidence="3" id="KW-0285">Flavoprotein</keyword>
<comment type="caution">
    <text evidence="7">The sequence shown here is derived from an EMBL/GenBank/DDBJ whole genome shotgun (WGS) entry which is preliminary data.</text>
</comment>
<reference evidence="7 8" key="1">
    <citation type="submission" date="2019-08" db="EMBL/GenBank/DDBJ databases">
        <authorList>
            <person name="Chen S.-C."/>
            <person name="Lai M.-C."/>
            <person name="You Y.-T."/>
        </authorList>
    </citation>
    <scope>NUCLEOTIDE SEQUENCE [LARGE SCALE GENOMIC DNA]</scope>
    <source>
        <strain evidence="7 8">P2F9704a</strain>
    </source>
</reference>
<evidence type="ECO:0000313" key="7">
    <source>
        <dbReference type="EMBL" id="MCQ1539459.1"/>
    </source>
</evidence>
<proteinExistence type="inferred from homology"/>
<dbReference type="PANTHER" id="PTHR43278">
    <property type="entry name" value="NAD(P)H-DEPENDENT FMN-CONTAINING OXIDOREDUCTASE YWQN-RELATED"/>
    <property type="match status" value="1"/>
</dbReference>
<evidence type="ECO:0000256" key="2">
    <source>
        <dbReference type="ARBA" id="ARBA00001966"/>
    </source>
</evidence>